<dbReference type="STRING" id="1798492.A3C89_00205"/>
<dbReference type="Proteomes" id="UP000178794">
    <property type="component" value="Unassembled WGS sequence"/>
</dbReference>
<accession>A0A1F6DE89</accession>
<evidence type="ECO:0000313" key="1">
    <source>
        <dbReference type="EMBL" id="OGG59627.1"/>
    </source>
</evidence>
<organism evidence="1 2">
    <name type="scientific">Candidatus Kaiserbacteria bacterium RIFCSPHIGHO2_02_FULL_50_50</name>
    <dbReference type="NCBI Taxonomy" id="1798492"/>
    <lineage>
        <taxon>Bacteria</taxon>
        <taxon>Candidatus Kaiseribacteriota</taxon>
    </lineage>
</organism>
<protein>
    <submittedName>
        <fullName evidence="1">Uncharacterized protein</fullName>
    </submittedName>
</protein>
<comment type="caution">
    <text evidence="1">The sequence shown here is derived from an EMBL/GenBank/DDBJ whole genome shotgun (WGS) entry which is preliminary data.</text>
</comment>
<gene>
    <name evidence="1" type="ORF">A3C89_00205</name>
</gene>
<reference evidence="1 2" key="1">
    <citation type="journal article" date="2016" name="Nat. Commun.">
        <title>Thousands of microbial genomes shed light on interconnected biogeochemical processes in an aquifer system.</title>
        <authorList>
            <person name="Anantharaman K."/>
            <person name="Brown C.T."/>
            <person name="Hug L.A."/>
            <person name="Sharon I."/>
            <person name="Castelle C.J."/>
            <person name="Probst A.J."/>
            <person name="Thomas B.C."/>
            <person name="Singh A."/>
            <person name="Wilkins M.J."/>
            <person name="Karaoz U."/>
            <person name="Brodie E.L."/>
            <person name="Williams K.H."/>
            <person name="Hubbard S.S."/>
            <person name="Banfield J.F."/>
        </authorList>
    </citation>
    <scope>NUCLEOTIDE SEQUENCE [LARGE SCALE GENOMIC DNA]</scope>
</reference>
<sequence>MADKTVVAGSSVTASQLKELFRQIDDQSLGHAEMQAFIEHRNPFAFERNEHGHIVLTITGLDLTGEQEIARHLASPNAKITDWAKSCLLSTNNDSYDKNHRLVAGKTYRVALMPTSVIKIDHERTTEALRQYGASNFGYDKGFAGLIPRIRETISNRQMEEMGFGYVTGLHDPIKDSDGHPLVLFSHRDVGERWLVAELDRPDDCWVGNGAAALLVSAS</sequence>
<evidence type="ECO:0000313" key="2">
    <source>
        <dbReference type="Proteomes" id="UP000178794"/>
    </source>
</evidence>
<dbReference type="AlphaFoldDB" id="A0A1F6DE89"/>
<dbReference type="EMBL" id="MFLF01000013">
    <property type="protein sequence ID" value="OGG59627.1"/>
    <property type="molecule type" value="Genomic_DNA"/>
</dbReference>
<proteinExistence type="predicted"/>
<name>A0A1F6DE89_9BACT</name>